<keyword evidence="1" id="KW-0808">Transferase</keyword>
<gene>
    <name evidence="1" type="ORF">ACFQMH_08625</name>
</gene>
<keyword evidence="1" id="KW-0418">Kinase</keyword>
<dbReference type="EMBL" id="JBHSYM010000021">
    <property type="protein sequence ID" value="MFC7011762.1"/>
    <property type="molecule type" value="Genomic_DNA"/>
</dbReference>
<comment type="caution">
    <text evidence="1">The sequence shown here is derived from an EMBL/GenBank/DDBJ whole genome shotgun (WGS) entry which is preliminary data.</text>
</comment>
<organism evidence="1 2">
    <name type="scientific">Streptomyces viridiviolaceus</name>
    <dbReference type="NCBI Taxonomy" id="68282"/>
    <lineage>
        <taxon>Bacteria</taxon>
        <taxon>Bacillati</taxon>
        <taxon>Actinomycetota</taxon>
        <taxon>Actinomycetes</taxon>
        <taxon>Kitasatosporales</taxon>
        <taxon>Streptomycetaceae</taxon>
        <taxon>Streptomyces</taxon>
    </lineage>
</organism>
<reference evidence="2" key="1">
    <citation type="journal article" date="2019" name="Int. J. Syst. Evol. Microbiol.">
        <title>The Global Catalogue of Microorganisms (GCM) 10K type strain sequencing project: providing services to taxonomists for standard genome sequencing and annotation.</title>
        <authorList>
            <consortium name="The Broad Institute Genomics Platform"/>
            <consortium name="The Broad Institute Genome Sequencing Center for Infectious Disease"/>
            <person name="Wu L."/>
            <person name="Ma J."/>
        </authorList>
    </citation>
    <scope>NUCLEOTIDE SEQUENCE [LARGE SCALE GENOMIC DNA]</scope>
    <source>
        <strain evidence="2">JCM 4855</strain>
    </source>
</reference>
<evidence type="ECO:0000313" key="1">
    <source>
        <dbReference type="EMBL" id="MFC7011762.1"/>
    </source>
</evidence>
<dbReference type="GO" id="GO:0016301">
    <property type="term" value="F:kinase activity"/>
    <property type="evidence" value="ECO:0007669"/>
    <property type="project" value="UniProtKB-KW"/>
</dbReference>
<protein>
    <submittedName>
        <fullName evidence="1">dTMP kinase</fullName>
    </submittedName>
</protein>
<dbReference type="RefSeq" id="WP_189880257.1">
    <property type="nucleotide sequence ID" value="NZ_BMWA01000040.1"/>
</dbReference>
<proteinExistence type="predicted"/>
<keyword evidence="2" id="KW-1185">Reference proteome</keyword>
<evidence type="ECO:0000313" key="2">
    <source>
        <dbReference type="Proteomes" id="UP001596409"/>
    </source>
</evidence>
<dbReference type="Gene3D" id="3.40.50.300">
    <property type="entry name" value="P-loop containing nucleotide triphosphate hydrolases"/>
    <property type="match status" value="1"/>
</dbReference>
<name>A0ABW2DXH3_9ACTN</name>
<accession>A0ABW2DXH3</accession>
<dbReference type="SUPFAM" id="SSF52540">
    <property type="entry name" value="P-loop containing nucleoside triphosphate hydrolases"/>
    <property type="match status" value="1"/>
</dbReference>
<sequence length="204" mass="22869">MKVIALEGSSYAGKTTALRHLRASTDPDDVAIFSCYVQHFAEPQDIPLARTESAAQQIEAFEAFMRIEAARVAQVSARAFGTIVLDRSVDTLMAHARAMDCLYGFGVHAHVRRRLEDLAHLRPDHTIYLDVSYETLSLRRKAAGHVETEPEYFLHDPAFLAHTRAYFVRPEHLPVTREITVVPGEQPPEAVAGAVHSLVELWKR</sequence>
<dbReference type="InterPro" id="IPR027417">
    <property type="entry name" value="P-loop_NTPase"/>
</dbReference>
<dbReference type="Proteomes" id="UP001596409">
    <property type="component" value="Unassembled WGS sequence"/>
</dbReference>